<organism evidence="1 2">
    <name type="scientific">Symbiodinium microadriaticum</name>
    <name type="common">Dinoflagellate</name>
    <name type="synonym">Zooxanthella microadriatica</name>
    <dbReference type="NCBI Taxonomy" id="2951"/>
    <lineage>
        <taxon>Eukaryota</taxon>
        <taxon>Sar</taxon>
        <taxon>Alveolata</taxon>
        <taxon>Dinophyceae</taxon>
        <taxon>Suessiales</taxon>
        <taxon>Symbiodiniaceae</taxon>
        <taxon>Symbiodinium</taxon>
    </lineage>
</organism>
<feature type="non-terminal residue" evidence="1">
    <location>
        <position position="345"/>
    </location>
</feature>
<protein>
    <submittedName>
        <fullName evidence="1">Uncharacterized protein</fullName>
    </submittedName>
</protein>
<dbReference type="Proteomes" id="UP000186817">
    <property type="component" value="Unassembled WGS sequence"/>
</dbReference>
<dbReference type="EMBL" id="LSRX01007788">
    <property type="protein sequence ID" value="OLP71767.1"/>
    <property type="molecule type" value="Genomic_DNA"/>
</dbReference>
<accession>A0A1Q9BPM3</accession>
<comment type="caution">
    <text evidence="1">The sequence shown here is derived from an EMBL/GenBank/DDBJ whole genome shotgun (WGS) entry which is preliminary data.</text>
</comment>
<dbReference type="AlphaFoldDB" id="A0A1Q9BPM3"/>
<evidence type="ECO:0000313" key="2">
    <source>
        <dbReference type="Proteomes" id="UP000186817"/>
    </source>
</evidence>
<name>A0A1Q9BPM3_SYMMI</name>
<reference evidence="1 2" key="1">
    <citation type="submission" date="2016-02" db="EMBL/GenBank/DDBJ databases">
        <title>Genome analysis of coral dinoflagellate symbionts highlights evolutionary adaptations to a symbiotic lifestyle.</title>
        <authorList>
            <person name="Aranda M."/>
            <person name="Li Y."/>
            <person name="Liew Y.J."/>
            <person name="Baumgarten S."/>
            <person name="Simakov O."/>
            <person name="Wilson M."/>
            <person name="Piel J."/>
            <person name="Ashoor H."/>
            <person name="Bougouffa S."/>
            <person name="Bajic V.B."/>
            <person name="Ryu T."/>
            <person name="Ravasi T."/>
            <person name="Bayer T."/>
            <person name="Micklem G."/>
            <person name="Kim H."/>
            <person name="Bhak J."/>
            <person name="Lajeunesse T.C."/>
            <person name="Voolstra C.R."/>
        </authorList>
    </citation>
    <scope>NUCLEOTIDE SEQUENCE [LARGE SCALE GENOMIC DNA]</scope>
    <source>
        <strain evidence="1 2">CCMP2467</strain>
    </source>
</reference>
<dbReference type="OrthoDB" id="436599at2759"/>
<keyword evidence="2" id="KW-1185">Reference proteome</keyword>
<sequence length="345" mass="39033">MASRARPPSPVDRPAECVEIPHFERLQLVQDDDVAILINHISGERVILEHRTDDGQIHFSADKRYGFLRISGLFKWHAFECRSSREQFLVHRLPRSAGLVLQWLDEGIGRTWRKLALPGQVEPIVTLEFDRAHRSSGCCIFWSLQSILKSFLPSKTVTQSKISTWMRKSWRQVLKSHLGRGAVMDDHILTTDRQAAAPSAALGRDEAVALDPDDAAAAVAPHDAVVPFVEAADAVVPECDGLLQVDITMLSTVAVLQLLLHMCNKPPQEIEEDTIRQFARRLLAFFYIGQDSTRPVDQSLYLKLVFDKEYNPSMCRNCGEPLFNVSGNLTYERANKSYNWKQLSR</sequence>
<gene>
    <name evidence="1" type="ORF">AK812_SmicGene48409</name>
</gene>
<evidence type="ECO:0000313" key="1">
    <source>
        <dbReference type="EMBL" id="OLP71767.1"/>
    </source>
</evidence>
<proteinExistence type="predicted"/>